<gene>
    <name evidence="4" type="ORF">BU26DRAFT_603470</name>
</gene>
<keyword evidence="1" id="KW-0862">Zinc</keyword>
<organism evidence="4 5">
    <name type="scientific">Trematosphaeria pertusa</name>
    <dbReference type="NCBI Taxonomy" id="390896"/>
    <lineage>
        <taxon>Eukaryota</taxon>
        <taxon>Fungi</taxon>
        <taxon>Dikarya</taxon>
        <taxon>Ascomycota</taxon>
        <taxon>Pezizomycotina</taxon>
        <taxon>Dothideomycetes</taxon>
        <taxon>Pleosporomycetidae</taxon>
        <taxon>Pleosporales</taxon>
        <taxon>Massarineae</taxon>
        <taxon>Trematosphaeriaceae</taxon>
        <taxon>Trematosphaeria</taxon>
    </lineage>
</organism>
<dbReference type="GeneID" id="54588759"/>
<evidence type="ECO:0000313" key="5">
    <source>
        <dbReference type="Proteomes" id="UP000800094"/>
    </source>
</evidence>
<evidence type="ECO:0000256" key="2">
    <source>
        <dbReference type="SAM" id="MobiDB-lite"/>
    </source>
</evidence>
<feature type="compositionally biased region" description="Pro residues" evidence="2">
    <location>
        <begin position="376"/>
        <end position="385"/>
    </location>
</feature>
<feature type="compositionally biased region" description="Basic and acidic residues" evidence="2">
    <location>
        <begin position="204"/>
        <end position="224"/>
    </location>
</feature>
<keyword evidence="5" id="KW-1185">Reference proteome</keyword>
<protein>
    <recommendedName>
        <fullName evidence="3">C3H1-type domain-containing protein</fullName>
    </recommendedName>
</protein>
<dbReference type="EMBL" id="ML987193">
    <property type="protein sequence ID" value="KAF2250966.1"/>
    <property type="molecule type" value="Genomic_DNA"/>
</dbReference>
<dbReference type="AlphaFoldDB" id="A0A6A6IKQ6"/>
<sequence length="521" mass="58714">MSDTSKTSDSLSTTATTASATTQTADNTNEYEKTLEKRLDGAIQRAQDRWTQLQQEAAEKRYYQRTVRNLEFTLVHFEREWAQDILTMYGTIKQQEEKLEQRSREIDEATKLLGEHMTALDDVQQKLQEKTQELNDAQEQLQEKTQEVETVTHQHDEAMKKYRAKWDEELQKLEAYKTGLKEKVGEELQKRLQENSNKLVSAQKEAEDARKAEQKANEKAEAYKKEMESLKRQLQQQAAAPGIGNTPQGALQAIIQSRSQPMPPPARTPSLTPTPGLAQATIQQRTAHPTALQPMITPRVQPTQNQQRTAHPDVPQRTTPTQTWQGPQDEAQPLLDEEMWDFVKNLPPMTQEKSSNSNVSFGAQDSIPSVSLPKDTPLPPFPLPQLQPYGTQVHPASQPSVSRQQRQQTPSTSVAPSTSTSSQHTAKYQGAVCENCHLYWWNESCDGGEPCTNCAVNGWHCERPVCENFSRGTCTKRKCNRAHEGDGFQNLSHDRVGKGLKRKGRATDPHDTPPSKRAKTG</sequence>
<feature type="compositionally biased region" description="Low complexity" evidence="2">
    <location>
        <begin position="397"/>
        <end position="422"/>
    </location>
</feature>
<feature type="region of interest" description="Disordered" evidence="2">
    <location>
        <begin position="298"/>
        <end position="328"/>
    </location>
</feature>
<keyword evidence="1" id="KW-0863">Zinc-finger</keyword>
<keyword evidence="1" id="KW-0479">Metal-binding</keyword>
<feature type="region of interest" description="Disordered" evidence="2">
    <location>
        <begin position="485"/>
        <end position="521"/>
    </location>
</feature>
<proteinExistence type="predicted"/>
<feature type="region of interest" description="Disordered" evidence="2">
    <location>
        <begin position="202"/>
        <end position="224"/>
    </location>
</feature>
<evidence type="ECO:0000313" key="4">
    <source>
        <dbReference type="EMBL" id="KAF2250966.1"/>
    </source>
</evidence>
<feature type="compositionally biased region" description="Basic and acidic residues" evidence="2">
    <location>
        <begin position="485"/>
        <end position="497"/>
    </location>
</feature>
<feature type="zinc finger region" description="C3H1-type" evidence="1">
    <location>
        <begin position="461"/>
        <end position="486"/>
    </location>
</feature>
<name>A0A6A6IKQ6_9PLEO</name>
<feature type="compositionally biased region" description="Polar residues" evidence="2">
    <location>
        <begin position="300"/>
        <end position="309"/>
    </location>
</feature>
<evidence type="ECO:0000259" key="3">
    <source>
        <dbReference type="PROSITE" id="PS50103"/>
    </source>
</evidence>
<feature type="compositionally biased region" description="Polar residues" evidence="2">
    <location>
        <begin position="316"/>
        <end position="326"/>
    </location>
</feature>
<dbReference type="Proteomes" id="UP000800094">
    <property type="component" value="Unassembled WGS sequence"/>
</dbReference>
<accession>A0A6A6IKQ6</accession>
<dbReference type="GO" id="GO:0008270">
    <property type="term" value="F:zinc ion binding"/>
    <property type="evidence" value="ECO:0007669"/>
    <property type="project" value="UniProtKB-KW"/>
</dbReference>
<feature type="compositionally biased region" description="Low complexity" evidence="2">
    <location>
        <begin position="1"/>
        <end position="28"/>
    </location>
</feature>
<dbReference type="PROSITE" id="PS50103">
    <property type="entry name" value="ZF_C3H1"/>
    <property type="match status" value="1"/>
</dbReference>
<reference evidence="4" key="1">
    <citation type="journal article" date="2020" name="Stud. Mycol.">
        <title>101 Dothideomycetes genomes: a test case for predicting lifestyles and emergence of pathogens.</title>
        <authorList>
            <person name="Haridas S."/>
            <person name="Albert R."/>
            <person name="Binder M."/>
            <person name="Bloem J."/>
            <person name="Labutti K."/>
            <person name="Salamov A."/>
            <person name="Andreopoulos B."/>
            <person name="Baker S."/>
            <person name="Barry K."/>
            <person name="Bills G."/>
            <person name="Bluhm B."/>
            <person name="Cannon C."/>
            <person name="Castanera R."/>
            <person name="Culley D."/>
            <person name="Daum C."/>
            <person name="Ezra D."/>
            <person name="Gonzalez J."/>
            <person name="Henrissat B."/>
            <person name="Kuo A."/>
            <person name="Liang C."/>
            <person name="Lipzen A."/>
            <person name="Lutzoni F."/>
            <person name="Magnuson J."/>
            <person name="Mondo S."/>
            <person name="Nolan M."/>
            <person name="Ohm R."/>
            <person name="Pangilinan J."/>
            <person name="Park H.-J."/>
            <person name="Ramirez L."/>
            <person name="Alfaro M."/>
            <person name="Sun H."/>
            <person name="Tritt A."/>
            <person name="Yoshinaga Y."/>
            <person name="Zwiers L.-H."/>
            <person name="Turgeon B."/>
            <person name="Goodwin S."/>
            <person name="Spatafora J."/>
            <person name="Crous P."/>
            <person name="Grigoriev I."/>
        </authorList>
    </citation>
    <scope>NUCLEOTIDE SEQUENCE</scope>
    <source>
        <strain evidence="4">CBS 122368</strain>
    </source>
</reference>
<feature type="compositionally biased region" description="Polar residues" evidence="2">
    <location>
        <begin position="351"/>
        <end position="369"/>
    </location>
</feature>
<dbReference type="InterPro" id="IPR000571">
    <property type="entry name" value="Znf_CCCH"/>
</dbReference>
<feature type="compositionally biased region" description="Basic and acidic residues" evidence="2">
    <location>
        <begin position="505"/>
        <end position="514"/>
    </location>
</feature>
<evidence type="ECO:0000256" key="1">
    <source>
        <dbReference type="PROSITE-ProRule" id="PRU00723"/>
    </source>
</evidence>
<dbReference type="RefSeq" id="XP_033685970.1">
    <property type="nucleotide sequence ID" value="XM_033835429.1"/>
</dbReference>
<feature type="domain" description="C3H1-type" evidence="3">
    <location>
        <begin position="461"/>
        <end position="486"/>
    </location>
</feature>
<feature type="region of interest" description="Disordered" evidence="2">
    <location>
        <begin position="348"/>
        <end position="424"/>
    </location>
</feature>
<feature type="region of interest" description="Disordered" evidence="2">
    <location>
        <begin position="1"/>
        <end position="30"/>
    </location>
</feature>
<dbReference type="OrthoDB" id="3684459at2759"/>